<dbReference type="SUPFAM" id="SSF55447">
    <property type="entry name" value="CO dehydrogenase flavoprotein C-terminal domain-like"/>
    <property type="match status" value="1"/>
</dbReference>
<dbReference type="InParanoid" id="D2VVW7"/>
<dbReference type="InterPro" id="IPR016166">
    <property type="entry name" value="FAD-bd_PCMH"/>
</dbReference>
<dbReference type="InterPro" id="IPR036318">
    <property type="entry name" value="FAD-bd_PCMH-like_sf"/>
</dbReference>
<dbReference type="FunFam" id="3.30.365.10:FF:000001">
    <property type="entry name" value="Xanthine dehydrogenase oxidase"/>
    <property type="match status" value="1"/>
</dbReference>
<evidence type="ECO:0000256" key="5">
    <source>
        <dbReference type="ARBA" id="ARBA00023002"/>
    </source>
</evidence>
<dbReference type="AlphaFoldDB" id="D2VVW7"/>
<dbReference type="PANTHER" id="PTHR45444:SF3">
    <property type="entry name" value="XANTHINE DEHYDROGENASE"/>
    <property type="match status" value="1"/>
</dbReference>
<feature type="domain" description="FAD-binding PCMH-type" evidence="6">
    <location>
        <begin position="1"/>
        <end position="154"/>
    </location>
</feature>
<dbReference type="SMART" id="SM01008">
    <property type="entry name" value="Ald_Xan_dh_C"/>
    <property type="match status" value="1"/>
</dbReference>
<keyword evidence="4" id="KW-0274">FAD</keyword>
<keyword evidence="3" id="KW-0285">Flavoprotein</keyword>
<dbReference type="GO" id="GO:0016491">
    <property type="term" value="F:oxidoreductase activity"/>
    <property type="evidence" value="ECO:0007669"/>
    <property type="project" value="UniProtKB-KW"/>
</dbReference>
<evidence type="ECO:0000259" key="6">
    <source>
        <dbReference type="PROSITE" id="PS51387"/>
    </source>
</evidence>
<organism evidence="8">
    <name type="scientific">Naegleria gruberi</name>
    <name type="common">Amoeba</name>
    <dbReference type="NCBI Taxonomy" id="5762"/>
    <lineage>
        <taxon>Eukaryota</taxon>
        <taxon>Discoba</taxon>
        <taxon>Heterolobosea</taxon>
        <taxon>Tetramitia</taxon>
        <taxon>Eutetramitia</taxon>
        <taxon>Vahlkampfiidae</taxon>
        <taxon>Naegleria</taxon>
    </lineage>
</organism>
<sequence length="585" mass="66455">MSLYSLLRNYSKPTIKQIELSLDGNLCRCTGYRSILDMAISLSDEYNHDLNDNINDTNNNTSIYGNGCGNYQCKWFASTPIRNVASIGGNIMTGSPISDLVPIWQSLNAKLNLLNIKTNEIRNISIRDLYIGYRKLNILPTEILLNVIIPNIVTDNNIYCKAFKQSKRKEDDIAIVNSCMTIKLNNNNIIEDCSISFGGMSFMVIYLNYLNEYLIGKNFIENYNLILENSIKLLNEKLNLNENTPGGQSLYRMTLSQKEESIQSEYHYLPKIDKYEFGQYIQDLKLKSNIIDLNLVKELNTIGKNHVDIYGKKSVEGKSQYLDDIPHLENELQAYPIFTTQPYAKIIEIDESKALEMEGVKYFVNYKDVPNNNIGIVIPNEEEVFKSSESTSCGQLIGLILANTLNQAREASKKVIIKYQPFENSKPILNIDDAINSNSFFNDQYRHLQSSNISFSEFKEMIKNTKIENEYEYIEGDCYIGGQEHFYLETQSCLVIPESNNFIEKSGWTIYSSTQSISTTQQLVSKALNLSMNQIQVKTPQKIGGGFGGKETRASVLACACAIGALKSQQTVRLWNVIFNRTIKL</sequence>
<reference evidence="7 8" key="1">
    <citation type="journal article" date="2010" name="Cell">
        <title>The genome of Naegleria gruberi illuminates early eukaryotic versatility.</title>
        <authorList>
            <person name="Fritz-Laylin L.K."/>
            <person name="Prochnik S.E."/>
            <person name="Ginger M.L."/>
            <person name="Dacks J.B."/>
            <person name="Carpenter M.L."/>
            <person name="Field M.C."/>
            <person name="Kuo A."/>
            <person name="Paredez A."/>
            <person name="Chapman J."/>
            <person name="Pham J."/>
            <person name="Shu S."/>
            <person name="Neupane R."/>
            <person name="Cipriano M."/>
            <person name="Mancuso J."/>
            <person name="Tu H."/>
            <person name="Salamov A."/>
            <person name="Lindquist E."/>
            <person name="Shapiro H."/>
            <person name="Lucas S."/>
            <person name="Grigoriev I.V."/>
            <person name="Cande W.Z."/>
            <person name="Fulton C."/>
            <person name="Rokhsar D.S."/>
            <person name="Dawson S.C."/>
        </authorList>
    </citation>
    <scope>NUCLEOTIDE SEQUENCE [LARGE SCALE GENOMIC DNA]</scope>
    <source>
        <strain evidence="7 8">NEG-M</strain>
    </source>
</reference>
<dbReference type="Gene3D" id="3.30.390.50">
    <property type="entry name" value="CO dehydrogenase flavoprotein, C-terminal domain"/>
    <property type="match status" value="1"/>
</dbReference>
<dbReference type="InterPro" id="IPR002888">
    <property type="entry name" value="2Fe-2S-bd"/>
</dbReference>
<dbReference type="SUPFAM" id="SSF47741">
    <property type="entry name" value="CO dehydrogenase ISP C-domain like"/>
    <property type="match status" value="1"/>
</dbReference>
<protein>
    <submittedName>
        <fullName evidence="7">Predicted protein</fullName>
    </submittedName>
</protein>
<dbReference type="SUPFAM" id="SSF54665">
    <property type="entry name" value="CO dehydrogenase molybdoprotein N-domain-like"/>
    <property type="match status" value="1"/>
</dbReference>
<dbReference type="VEuPathDB" id="AmoebaDB:NAEGRDRAFT_73166"/>
<evidence type="ECO:0000256" key="4">
    <source>
        <dbReference type="ARBA" id="ARBA00022827"/>
    </source>
</evidence>
<dbReference type="SUPFAM" id="SSF56176">
    <property type="entry name" value="FAD-binding/transporter-associated domain-like"/>
    <property type="match status" value="1"/>
</dbReference>
<evidence type="ECO:0000256" key="2">
    <source>
        <dbReference type="ARBA" id="ARBA00006849"/>
    </source>
</evidence>
<dbReference type="EMBL" id="GG738903">
    <property type="protein sequence ID" value="EFC38975.1"/>
    <property type="molecule type" value="Genomic_DNA"/>
</dbReference>
<dbReference type="Proteomes" id="UP000006671">
    <property type="component" value="Unassembled WGS sequence"/>
</dbReference>
<dbReference type="InterPro" id="IPR036683">
    <property type="entry name" value="CO_DH_flav_C_dom_sf"/>
</dbReference>
<comment type="similarity">
    <text evidence="2">Belongs to the xanthine dehydrogenase family.</text>
</comment>
<dbReference type="PANTHER" id="PTHR45444">
    <property type="entry name" value="XANTHINE DEHYDROGENASE"/>
    <property type="match status" value="1"/>
</dbReference>
<dbReference type="Gene3D" id="3.90.1170.50">
    <property type="entry name" value="Aldehyde oxidase/xanthine dehydrogenase, a/b hammerhead"/>
    <property type="match status" value="1"/>
</dbReference>
<dbReference type="InterPro" id="IPR016169">
    <property type="entry name" value="FAD-bd_PCMH_sub2"/>
</dbReference>
<dbReference type="InterPro" id="IPR008274">
    <property type="entry name" value="AldOxase/xan_DH_MoCoBD1"/>
</dbReference>
<dbReference type="InterPro" id="IPR000674">
    <property type="entry name" value="Ald_Oxase/Xan_DH_a/b"/>
</dbReference>
<keyword evidence="5" id="KW-0560">Oxidoreductase</keyword>
<evidence type="ECO:0000256" key="1">
    <source>
        <dbReference type="ARBA" id="ARBA00001974"/>
    </source>
</evidence>
<comment type="cofactor">
    <cofactor evidence="1">
        <name>FAD</name>
        <dbReference type="ChEBI" id="CHEBI:57692"/>
    </cofactor>
</comment>
<dbReference type="Pfam" id="PF03450">
    <property type="entry name" value="CO_deh_flav_C"/>
    <property type="match status" value="1"/>
</dbReference>
<dbReference type="SUPFAM" id="SSF56003">
    <property type="entry name" value="Molybdenum cofactor-binding domain"/>
    <property type="match status" value="1"/>
</dbReference>
<proteinExistence type="inferred from homology"/>
<keyword evidence="8" id="KW-1185">Reference proteome</keyword>
<dbReference type="GO" id="GO:0005506">
    <property type="term" value="F:iron ion binding"/>
    <property type="evidence" value="ECO:0007669"/>
    <property type="project" value="InterPro"/>
</dbReference>
<dbReference type="STRING" id="5762.D2VVW7"/>
<dbReference type="Gene3D" id="3.30.365.10">
    <property type="entry name" value="Aldehyde oxidase/xanthine dehydrogenase, molybdopterin binding domain"/>
    <property type="match status" value="2"/>
</dbReference>
<dbReference type="SMART" id="SM01092">
    <property type="entry name" value="CO_deh_flav_C"/>
    <property type="match status" value="1"/>
</dbReference>
<dbReference type="InterPro" id="IPR036884">
    <property type="entry name" value="2Fe-2S-bd_dom_sf"/>
</dbReference>
<dbReference type="OrthoDB" id="8300278at2759"/>
<dbReference type="InterPro" id="IPR037165">
    <property type="entry name" value="AldOxase/xan_DH_Mopterin-bd_sf"/>
</dbReference>
<dbReference type="PROSITE" id="PS51387">
    <property type="entry name" value="FAD_PCMH"/>
    <property type="match status" value="1"/>
</dbReference>
<dbReference type="eggNOG" id="KOG0430">
    <property type="taxonomic scope" value="Eukaryota"/>
</dbReference>
<dbReference type="KEGG" id="ngr:NAEGRDRAFT_73166"/>
<name>D2VVW7_NAEGR</name>
<dbReference type="GO" id="GO:0071949">
    <property type="term" value="F:FAD binding"/>
    <property type="evidence" value="ECO:0007669"/>
    <property type="project" value="InterPro"/>
</dbReference>
<dbReference type="Pfam" id="PF01315">
    <property type="entry name" value="Ald_Xan_dh_C"/>
    <property type="match status" value="1"/>
</dbReference>
<dbReference type="RefSeq" id="XP_002671719.1">
    <property type="nucleotide sequence ID" value="XM_002671673.1"/>
</dbReference>
<dbReference type="InterPro" id="IPR036856">
    <property type="entry name" value="Ald_Oxase/Xan_DH_a/b_sf"/>
</dbReference>
<dbReference type="InterPro" id="IPR002346">
    <property type="entry name" value="Mopterin_DH_FAD-bd"/>
</dbReference>
<dbReference type="Pfam" id="PF01799">
    <property type="entry name" value="Fer2_2"/>
    <property type="match status" value="1"/>
</dbReference>
<evidence type="ECO:0000313" key="7">
    <source>
        <dbReference type="EMBL" id="EFC38975.1"/>
    </source>
</evidence>
<dbReference type="Pfam" id="PF00941">
    <property type="entry name" value="FAD_binding_5"/>
    <property type="match status" value="1"/>
</dbReference>
<accession>D2VVW7</accession>
<dbReference type="InterPro" id="IPR016208">
    <property type="entry name" value="Ald_Oxase/xanthine_DH-like"/>
</dbReference>
<gene>
    <name evidence="7" type="ORF">NAEGRDRAFT_73166</name>
</gene>
<dbReference type="Gene3D" id="1.10.150.120">
    <property type="entry name" value="[2Fe-2S]-binding domain"/>
    <property type="match status" value="1"/>
</dbReference>
<dbReference type="InterPro" id="IPR005107">
    <property type="entry name" value="CO_DH_flav_C"/>
</dbReference>
<dbReference type="Gene3D" id="3.30.465.10">
    <property type="match status" value="1"/>
</dbReference>
<evidence type="ECO:0000313" key="8">
    <source>
        <dbReference type="Proteomes" id="UP000006671"/>
    </source>
</evidence>
<dbReference type="Pfam" id="PF02738">
    <property type="entry name" value="MoCoBD_1"/>
    <property type="match status" value="1"/>
</dbReference>
<dbReference type="GeneID" id="8850829"/>
<evidence type="ECO:0000256" key="3">
    <source>
        <dbReference type="ARBA" id="ARBA00022630"/>
    </source>
</evidence>